<evidence type="ECO:0000313" key="3">
    <source>
        <dbReference type="Proteomes" id="UP000297299"/>
    </source>
</evidence>
<dbReference type="Proteomes" id="UP000297299">
    <property type="component" value="Unassembled WGS sequence"/>
</dbReference>
<gene>
    <name evidence="2" type="ORF">BOTCAL_1602g00010</name>
</gene>
<reference evidence="2 3" key="1">
    <citation type="submission" date="2017-11" db="EMBL/GenBank/DDBJ databases">
        <title>Comparative genomics of Botrytis spp.</title>
        <authorList>
            <person name="Valero-Jimenez C.A."/>
            <person name="Tapia P."/>
            <person name="Veloso J."/>
            <person name="Silva-Moreno E."/>
            <person name="Staats M."/>
            <person name="Valdes J.H."/>
            <person name="Van Kan J.A.L."/>
        </authorList>
    </citation>
    <scope>NUCLEOTIDE SEQUENCE [LARGE SCALE GENOMIC DNA]</scope>
    <source>
        <strain evidence="2 3">MUCL2830</strain>
    </source>
</reference>
<evidence type="ECO:0000313" key="2">
    <source>
        <dbReference type="EMBL" id="TEY22195.1"/>
    </source>
</evidence>
<feature type="compositionally biased region" description="Low complexity" evidence="1">
    <location>
        <begin position="49"/>
        <end position="60"/>
    </location>
</feature>
<feature type="region of interest" description="Disordered" evidence="1">
    <location>
        <begin position="1"/>
        <end position="32"/>
    </location>
</feature>
<keyword evidence="3" id="KW-1185">Reference proteome</keyword>
<evidence type="ECO:0000256" key="1">
    <source>
        <dbReference type="SAM" id="MobiDB-lite"/>
    </source>
</evidence>
<dbReference type="AlphaFoldDB" id="A0A4Y8CD99"/>
<feature type="compositionally biased region" description="Polar residues" evidence="1">
    <location>
        <begin position="213"/>
        <end position="229"/>
    </location>
</feature>
<name>A0A4Y8CD99_9HELO</name>
<protein>
    <submittedName>
        <fullName evidence="2">Uncharacterized protein</fullName>
    </submittedName>
</protein>
<feature type="region of interest" description="Disordered" evidence="1">
    <location>
        <begin position="211"/>
        <end position="233"/>
    </location>
</feature>
<sequence length="306" mass="33439">MDHSLPIKCSRGRPKGSIRSGRPDRLPKYSFTRPSSLLTQDELAFDSVVAGSEPAAAEPESSPPVTPPQVTIPEIKLISPIGNQSFVLSSVSPIVERALLNPVVFLLYSAPLSFAGYPSIWSPQSHAYSHRLLDTCHPESYSFRSLADIIVPGSREVIAVLPGEVEDCSFIKIKDNNNPFPLLFGDRPGPSSIKKGKRVLKCDPQSYFHPSVSPFTAPTQKGHSPSSGDSDPEDLLSLAQIQRKRTEQGSSTWKDRANSESLDETKKGLGAYDYWFRGRQKLLAIVIRTLVVPRVFAAGAVRATSV</sequence>
<dbReference type="EMBL" id="PHWZ01001598">
    <property type="protein sequence ID" value="TEY22195.1"/>
    <property type="molecule type" value="Genomic_DNA"/>
</dbReference>
<comment type="caution">
    <text evidence="2">The sequence shown here is derived from an EMBL/GenBank/DDBJ whole genome shotgun (WGS) entry which is preliminary data.</text>
</comment>
<accession>A0A4Y8CD99</accession>
<organism evidence="2 3">
    <name type="scientific">Botryotinia calthae</name>
    <dbReference type="NCBI Taxonomy" id="38488"/>
    <lineage>
        <taxon>Eukaryota</taxon>
        <taxon>Fungi</taxon>
        <taxon>Dikarya</taxon>
        <taxon>Ascomycota</taxon>
        <taxon>Pezizomycotina</taxon>
        <taxon>Leotiomycetes</taxon>
        <taxon>Helotiales</taxon>
        <taxon>Sclerotiniaceae</taxon>
        <taxon>Botryotinia</taxon>
    </lineage>
</organism>
<feature type="region of interest" description="Disordered" evidence="1">
    <location>
        <begin position="49"/>
        <end position="68"/>
    </location>
</feature>
<proteinExistence type="predicted"/>